<sequence length="119" mass="13769">MEEDQIVKQQDDLEKIIAHMRAAALKHGKDWLRAKIEDKGGESQEREAELPAPLKLTDNAGITEHTTPHNRRQTNDRGLKESPQGNPPRGQKSWYRAQRMTQQQHQRPADRECQQRVSI</sequence>
<comment type="caution">
    <text evidence="2">The sequence shown here is derived from an EMBL/GenBank/DDBJ whole genome shotgun (WGS) entry which is preliminary data.</text>
</comment>
<proteinExistence type="predicted"/>
<dbReference type="Proteomes" id="UP001066276">
    <property type="component" value="Chromosome 5"/>
</dbReference>
<dbReference type="EMBL" id="JANPWB010000009">
    <property type="protein sequence ID" value="KAJ1149073.1"/>
    <property type="molecule type" value="Genomic_DNA"/>
</dbReference>
<name>A0AAV7RE50_PLEWA</name>
<evidence type="ECO:0000256" key="1">
    <source>
        <dbReference type="SAM" id="MobiDB-lite"/>
    </source>
</evidence>
<gene>
    <name evidence="2" type="ORF">NDU88_001891</name>
</gene>
<reference evidence="2" key="1">
    <citation type="journal article" date="2022" name="bioRxiv">
        <title>Sequencing and chromosome-scale assembly of the giantPleurodeles waltlgenome.</title>
        <authorList>
            <person name="Brown T."/>
            <person name="Elewa A."/>
            <person name="Iarovenko S."/>
            <person name="Subramanian E."/>
            <person name="Araus A.J."/>
            <person name="Petzold A."/>
            <person name="Susuki M."/>
            <person name="Suzuki K.-i.T."/>
            <person name="Hayashi T."/>
            <person name="Toyoda A."/>
            <person name="Oliveira C."/>
            <person name="Osipova E."/>
            <person name="Leigh N.D."/>
            <person name="Simon A."/>
            <person name="Yun M.H."/>
        </authorList>
    </citation>
    <scope>NUCLEOTIDE SEQUENCE</scope>
    <source>
        <strain evidence="2">20211129_DDA</strain>
        <tissue evidence="2">Liver</tissue>
    </source>
</reference>
<evidence type="ECO:0000313" key="3">
    <source>
        <dbReference type="Proteomes" id="UP001066276"/>
    </source>
</evidence>
<feature type="region of interest" description="Disordered" evidence="1">
    <location>
        <begin position="36"/>
        <end position="119"/>
    </location>
</feature>
<keyword evidence="3" id="KW-1185">Reference proteome</keyword>
<evidence type="ECO:0000313" key="2">
    <source>
        <dbReference type="EMBL" id="KAJ1149073.1"/>
    </source>
</evidence>
<feature type="compositionally biased region" description="Basic and acidic residues" evidence="1">
    <location>
        <begin position="36"/>
        <end position="49"/>
    </location>
</feature>
<feature type="compositionally biased region" description="Basic and acidic residues" evidence="1">
    <location>
        <begin position="107"/>
        <end position="119"/>
    </location>
</feature>
<organism evidence="2 3">
    <name type="scientific">Pleurodeles waltl</name>
    <name type="common">Iberian ribbed newt</name>
    <dbReference type="NCBI Taxonomy" id="8319"/>
    <lineage>
        <taxon>Eukaryota</taxon>
        <taxon>Metazoa</taxon>
        <taxon>Chordata</taxon>
        <taxon>Craniata</taxon>
        <taxon>Vertebrata</taxon>
        <taxon>Euteleostomi</taxon>
        <taxon>Amphibia</taxon>
        <taxon>Batrachia</taxon>
        <taxon>Caudata</taxon>
        <taxon>Salamandroidea</taxon>
        <taxon>Salamandridae</taxon>
        <taxon>Pleurodelinae</taxon>
        <taxon>Pleurodeles</taxon>
    </lineage>
</organism>
<protein>
    <submittedName>
        <fullName evidence="2">Uncharacterized protein</fullName>
    </submittedName>
</protein>
<accession>A0AAV7RE50</accession>
<dbReference type="AlphaFoldDB" id="A0AAV7RE50"/>